<organism evidence="6 7">
    <name type="scientific">Fannyhessea vaginae PB189-T1-4</name>
    <dbReference type="NCBI Taxonomy" id="866774"/>
    <lineage>
        <taxon>Bacteria</taxon>
        <taxon>Bacillati</taxon>
        <taxon>Actinomycetota</taxon>
        <taxon>Coriobacteriia</taxon>
        <taxon>Coriobacteriales</taxon>
        <taxon>Atopobiaceae</taxon>
        <taxon>Fannyhessea</taxon>
    </lineage>
</organism>
<protein>
    <submittedName>
        <fullName evidence="6">Prephenate dehydrogenase</fullName>
        <ecNumber evidence="6">1.3.1.12</ecNumber>
    </submittedName>
</protein>
<reference evidence="6 7" key="1">
    <citation type="submission" date="2010-08" db="EMBL/GenBank/DDBJ databases">
        <authorList>
            <person name="Durkin A.S."/>
            <person name="Madupu R."/>
            <person name="Torralba M."/>
            <person name="Gillis M."/>
            <person name="Methe B."/>
            <person name="Sutton G."/>
            <person name="Nelson K.E."/>
        </authorList>
    </citation>
    <scope>NUCLEOTIDE SEQUENCE [LARGE SCALE GENOMIC DNA]</scope>
    <source>
        <strain evidence="6 7">PB189-T1-4</strain>
    </source>
</reference>
<comment type="similarity">
    <text evidence="1">Belongs to the prephenate/arogenate dehydrogenase family.</text>
</comment>
<dbReference type="InterPro" id="IPR008927">
    <property type="entry name" value="6-PGluconate_DH-like_C_sf"/>
</dbReference>
<keyword evidence="3" id="KW-0175">Coiled coil</keyword>
<proteinExistence type="inferred from homology"/>
<dbReference type="Pfam" id="PF02153">
    <property type="entry name" value="PDH_N"/>
    <property type="match status" value="1"/>
</dbReference>
<evidence type="ECO:0000256" key="2">
    <source>
        <dbReference type="ARBA" id="ARBA00023002"/>
    </source>
</evidence>
<evidence type="ECO:0000256" key="4">
    <source>
        <dbReference type="SAM" id="MobiDB-lite"/>
    </source>
</evidence>
<feature type="coiled-coil region" evidence="3">
    <location>
        <begin position="282"/>
        <end position="331"/>
    </location>
</feature>
<dbReference type="PANTHER" id="PTHR21363:SF0">
    <property type="entry name" value="PREPHENATE DEHYDROGENASE [NADP(+)]"/>
    <property type="match status" value="1"/>
</dbReference>
<comment type="caution">
    <text evidence="6">The sequence shown here is derived from an EMBL/GenBank/DDBJ whole genome shotgun (WGS) entry which is preliminary data.</text>
</comment>
<evidence type="ECO:0000256" key="3">
    <source>
        <dbReference type="SAM" id="Coils"/>
    </source>
</evidence>
<name>A0ABP2J2B6_9ACTN</name>
<keyword evidence="2 6" id="KW-0560">Oxidoreductase</keyword>
<dbReference type="SUPFAM" id="SSF48179">
    <property type="entry name" value="6-phosphogluconate dehydrogenase C-terminal domain-like"/>
    <property type="match status" value="1"/>
</dbReference>
<accession>A0ABP2J2B6</accession>
<evidence type="ECO:0000256" key="1">
    <source>
        <dbReference type="ARBA" id="ARBA00007964"/>
    </source>
</evidence>
<dbReference type="RefSeq" id="WP_006303937.1">
    <property type="nucleotide sequence ID" value="NZ_AEDQ01000017.1"/>
</dbReference>
<dbReference type="InterPro" id="IPR036291">
    <property type="entry name" value="NAD(P)-bd_dom_sf"/>
</dbReference>
<evidence type="ECO:0000259" key="5">
    <source>
        <dbReference type="PROSITE" id="PS51176"/>
    </source>
</evidence>
<feature type="domain" description="Prephenate/arogenate dehydrogenase" evidence="5">
    <location>
        <begin position="38"/>
        <end position="333"/>
    </location>
</feature>
<feature type="region of interest" description="Disordered" evidence="4">
    <location>
        <begin position="1"/>
        <end position="29"/>
    </location>
</feature>
<dbReference type="InterPro" id="IPR050812">
    <property type="entry name" value="Preph/Arog_dehydrog"/>
</dbReference>
<dbReference type="InterPro" id="IPR003099">
    <property type="entry name" value="Prephen_DH"/>
</dbReference>
<dbReference type="SUPFAM" id="SSF51735">
    <property type="entry name" value="NAD(P)-binding Rossmann-fold domains"/>
    <property type="match status" value="1"/>
</dbReference>
<dbReference type="GO" id="GO:0008977">
    <property type="term" value="F:prephenate dehydrogenase (NAD+) activity"/>
    <property type="evidence" value="ECO:0007669"/>
    <property type="project" value="UniProtKB-EC"/>
</dbReference>
<dbReference type="Pfam" id="PF20463">
    <property type="entry name" value="PDH_C"/>
    <property type="match status" value="1"/>
</dbReference>
<dbReference type="InterPro" id="IPR046826">
    <property type="entry name" value="PDH_N"/>
</dbReference>
<sequence length="333" mass="36652">MTVISAQHNQNAQQDAKQGTQQGADTQQNQHPTAFIPRTIGVVGLGLIGGSFAKAFAAAAQNSHNPSHSTQLYIYERNPNTRALALDELGCGTLTPDTIPFCELIILALYPHANQEWLVRNAQYISPDALVIDTAGVKRATCDYCFSLAKNYPWHFIGCHPMAGTQYSGFAHARANMFNKAPMVVCCADNTTKPQADAHTLAARLQKLLDPCGFASYCNATPQFHDQQIAYTSQLAHVVSNAYVKSPAAQMHKGFSAGSYKDLTRVARLNPVMWCELFMDNRDNLSHEIDLLIHELARYKQALDDADAETLTQLLEQGDALKRQAERKAEKSS</sequence>
<dbReference type="Gene3D" id="3.40.50.720">
    <property type="entry name" value="NAD(P)-binding Rossmann-like Domain"/>
    <property type="match status" value="1"/>
</dbReference>
<evidence type="ECO:0000313" key="7">
    <source>
        <dbReference type="Proteomes" id="UP000004431"/>
    </source>
</evidence>
<dbReference type="EC" id="1.3.1.12" evidence="6"/>
<dbReference type="Proteomes" id="UP000004431">
    <property type="component" value="Unassembled WGS sequence"/>
</dbReference>
<dbReference type="InterPro" id="IPR046825">
    <property type="entry name" value="PDH_C"/>
</dbReference>
<keyword evidence="7" id="KW-1185">Reference proteome</keyword>
<dbReference type="EMBL" id="AEDQ01000017">
    <property type="protein sequence ID" value="EFL44229.1"/>
    <property type="molecule type" value="Genomic_DNA"/>
</dbReference>
<dbReference type="PANTHER" id="PTHR21363">
    <property type="entry name" value="PREPHENATE DEHYDROGENASE"/>
    <property type="match status" value="1"/>
</dbReference>
<dbReference type="PROSITE" id="PS51176">
    <property type="entry name" value="PDH_ADH"/>
    <property type="match status" value="1"/>
</dbReference>
<evidence type="ECO:0000313" key="6">
    <source>
        <dbReference type="EMBL" id="EFL44229.1"/>
    </source>
</evidence>
<dbReference type="Gene3D" id="1.10.3660.10">
    <property type="entry name" value="6-phosphogluconate dehydrogenase C-terminal like domain"/>
    <property type="match status" value="1"/>
</dbReference>
<gene>
    <name evidence="6" type="ORF">HMPREF9248_1076</name>
</gene>